<dbReference type="EMBL" id="JAYMYQ010000001">
    <property type="protein sequence ID" value="KAK7361408.1"/>
    <property type="molecule type" value="Genomic_DNA"/>
</dbReference>
<name>A0AAN9MZS0_CANGL</name>
<evidence type="ECO:0000313" key="2">
    <source>
        <dbReference type="Proteomes" id="UP001367508"/>
    </source>
</evidence>
<organism evidence="1 2">
    <name type="scientific">Canavalia gladiata</name>
    <name type="common">Sword bean</name>
    <name type="synonym">Dolichos gladiatus</name>
    <dbReference type="NCBI Taxonomy" id="3824"/>
    <lineage>
        <taxon>Eukaryota</taxon>
        <taxon>Viridiplantae</taxon>
        <taxon>Streptophyta</taxon>
        <taxon>Embryophyta</taxon>
        <taxon>Tracheophyta</taxon>
        <taxon>Spermatophyta</taxon>
        <taxon>Magnoliopsida</taxon>
        <taxon>eudicotyledons</taxon>
        <taxon>Gunneridae</taxon>
        <taxon>Pentapetalae</taxon>
        <taxon>rosids</taxon>
        <taxon>fabids</taxon>
        <taxon>Fabales</taxon>
        <taxon>Fabaceae</taxon>
        <taxon>Papilionoideae</taxon>
        <taxon>50 kb inversion clade</taxon>
        <taxon>NPAAA clade</taxon>
        <taxon>indigoferoid/millettioid clade</taxon>
        <taxon>Phaseoleae</taxon>
        <taxon>Canavalia</taxon>
    </lineage>
</organism>
<accession>A0AAN9MZS0</accession>
<dbReference type="Proteomes" id="UP001367508">
    <property type="component" value="Unassembled WGS sequence"/>
</dbReference>
<reference evidence="1 2" key="1">
    <citation type="submission" date="2024-01" db="EMBL/GenBank/DDBJ databases">
        <title>The genomes of 5 underutilized Papilionoideae crops provide insights into root nodulation and disease resistanc.</title>
        <authorList>
            <person name="Jiang F."/>
        </authorList>
    </citation>
    <scope>NUCLEOTIDE SEQUENCE [LARGE SCALE GENOMIC DNA]</scope>
    <source>
        <strain evidence="1">LVBAO_FW01</strain>
        <tissue evidence="1">Leaves</tissue>
    </source>
</reference>
<gene>
    <name evidence="1" type="ORF">VNO77_03466</name>
</gene>
<sequence length="159" mass="18015">MRLLLYKLGSTGRVHRPPHAHSFHPKSAPVFQVPSVNDDRSLTTPIPCKDFLLLVSVHMSMGLVCVDGLHMQVIRPPLPSTAKLVAYESSQLEVTTRSRVRISPIDTYRGFREQRGSSIKQADRQRGLLLTRIKSHTSVFLYLARTLARFQIDIILDSR</sequence>
<keyword evidence="2" id="KW-1185">Reference proteome</keyword>
<dbReference type="AlphaFoldDB" id="A0AAN9MZS0"/>
<proteinExistence type="predicted"/>
<comment type="caution">
    <text evidence="1">The sequence shown here is derived from an EMBL/GenBank/DDBJ whole genome shotgun (WGS) entry which is preliminary data.</text>
</comment>
<evidence type="ECO:0000313" key="1">
    <source>
        <dbReference type="EMBL" id="KAK7361408.1"/>
    </source>
</evidence>
<protein>
    <submittedName>
        <fullName evidence="1">Uncharacterized protein</fullName>
    </submittedName>
</protein>